<accession>A0AAU9D1P7</accession>
<dbReference type="Proteomes" id="UP001348817">
    <property type="component" value="Chromosome"/>
</dbReference>
<evidence type="ECO:0000259" key="2">
    <source>
        <dbReference type="Pfam" id="PF18887"/>
    </source>
</evidence>
<dbReference type="SUPFAM" id="SSF117074">
    <property type="entry name" value="Hypothetical protein PA1324"/>
    <property type="match status" value="1"/>
</dbReference>
<keyword evidence="5" id="KW-1185">Reference proteome</keyword>
<keyword evidence="1" id="KW-1133">Transmembrane helix</keyword>
<feature type="domain" description="MBG" evidence="2">
    <location>
        <begin position="329"/>
        <end position="399"/>
    </location>
</feature>
<keyword evidence="1" id="KW-0472">Membrane</keyword>
<dbReference type="InterPro" id="IPR026444">
    <property type="entry name" value="Secre_tail"/>
</dbReference>
<feature type="domain" description="MBG" evidence="2">
    <location>
        <begin position="185"/>
        <end position="256"/>
    </location>
</feature>
<dbReference type="AlphaFoldDB" id="A0AAU9D1P7"/>
<dbReference type="Pfam" id="PF18887">
    <property type="entry name" value="MBG_3"/>
    <property type="match status" value="6"/>
</dbReference>
<feature type="domain" description="MBG" evidence="2">
    <location>
        <begin position="406"/>
        <end position="471"/>
    </location>
</feature>
<dbReference type="NCBIfam" id="TIGR04183">
    <property type="entry name" value="Por_Secre_tail"/>
    <property type="match status" value="1"/>
</dbReference>
<proteinExistence type="predicted"/>
<sequence>MYKLLHITNNIRTLRIGIATILITILAIGATYANGFSDIEATIEITNTQTTYDGDPKHVAVTTNPAGLNYTVTYNSSTQPPINVGQYSVVVTIAHAGFTGSATSTLDIQPAQATISLSDTVQTYDGNFKTVLAETTPPGLSIRAVYDGLNSPPTTPGTYPVTVTVTNTNYTGSQSGTLRIKKAPATLFVSDTIQTYDGASKRPTVSTEPADLGLRITYDGSEIPPRDAGTYSTVIAVENPYYSASKTVNLKINPASGIVVIAGTQAVYDGNAKPVTVTTVPPNLAVSVTYNGNTSIPASAGLYSVIASINENNYAGSSQASLTIDKATATITFTDTTKTYTGLELEPDYVTDPPNLNVNLTFDNTDQQPTQTGNYKVTATINDRDYTGNDSTTLVIEKAEAQIIRSDTITTYNGLPQSPTISTIPQGLSFSVSYDDETSKPINADTIDVIITVNDPNYEKVDSSKFIIKKAPQTITFGRIEDRPIDAPPLELSGSSSSGLTLTYSVSPESPAQVNGNTLTLSMPGAVTVTAKQDGNDNYLKADSVTQIFAALSPYSQIKGKIVDFDGTIIDYGSVTLFRDTLDSYVPFATTNLTTSGYSVKAPGGKYILRYNAPDTSRFINTYLGTSVIWQDAESITVSEAKDLSFFIPELRPEVNPGHVTVSGQYVSEDNGNFTPIPNIVLLLLYPETERIYDVLRTDETGKFEFNRIKYGNYTLQVDKPTGKKNRLSPLLQLSQNIDSLEIRVIEQAQGIKVEVLKAHQVLDAQNLDDKIKISPNPATNWIRITKDTQSNTQFSGQILSVSGKSVCKFSSLSSGEKLDLSHFPQGVFIIEIHSKDEIIRRKIFKR</sequence>
<feature type="transmembrane region" description="Helical" evidence="1">
    <location>
        <begin position="12"/>
        <end position="33"/>
    </location>
</feature>
<dbReference type="Gene3D" id="2.60.40.10">
    <property type="entry name" value="Immunoglobulins"/>
    <property type="match status" value="1"/>
</dbReference>
<gene>
    <name evidence="4" type="ORF">FUAX_22800</name>
</gene>
<dbReference type="EMBL" id="AP025314">
    <property type="protein sequence ID" value="BDD09848.1"/>
    <property type="molecule type" value="Genomic_DNA"/>
</dbReference>
<evidence type="ECO:0008006" key="6">
    <source>
        <dbReference type="Google" id="ProtNLM"/>
    </source>
</evidence>
<feature type="domain" description="MBG" evidence="2">
    <location>
        <begin position="113"/>
        <end position="183"/>
    </location>
</feature>
<evidence type="ECO:0000313" key="5">
    <source>
        <dbReference type="Proteomes" id="UP001348817"/>
    </source>
</evidence>
<dbReference type="RefSeq" id="WP_338391434.1">
    <property type="nucleotide sequence ID" value="NZ_AP025314.1"/>
</dbReference>
<feature type="domain" description="Secretion system C-terminal sorting" evidence="3">
    <location>
        <begin position="774"/>
        <end position="844"/>
    </location>
</feature>
<dbReference type="InterPro" id="IPR043772">
    <property type="entry name" value="MBG_3"/>
</dbReference>
<evidence type="ECO:0000313" key="4">
    <source>
        <dbReference type="EMBL" id="BDD09848.1"/>
    </source>
</evidence>
<keyword evidence="1" id="KW-0812">Transmembrane</keyword>
<organism evidence="4 5">
    <name type="scientific">Fulvitalea axinellae</name>
    <dbReference type="NCBI Taxonomy" id="1182444"/>
    <lineage>
        <taxon>Bacteria</taxon>
        <taxon>Pseudomonadati</taxon>
        <taxon>Bacteroidota</taxon>
        <taxon>Cytophagia</taxon>
        <taxon>Cytophagales</taxon>
        <taxon>Persicobacteraceae</taxon>
        <taxon>Fulvitalea</taxon>
    </lineage>
</organism>
<feature type="domain" description="MBG" evidence="2">
    <location>
        <begin position="41"/>
        <end position="111"/>
    </location>
</feature>
<protein>
    <recommendedName>
        <fullName evidence="6">T9SS type A sorting domain-containing protein</fullName>
    </recommendedName>
</protein>
<dbReference type="Pfam" id="PF18962">
    <property type="entry name" value="Por_Secre_tail"/>
    <property type="match status" value="1"/>
</dbReference>
<dbReference type="KEGG" id="fax:FUAX_22800"/>
<reference evidence="4 5" key="1">
    <citation type="submission" date="2021-12" db="EMBL/GenBank/DDBJ databases">
        <title>Genome sequencing of bacteria with rrn-lacking chromosome and rrn-plasmid.</title>
        <authorList>
            <person name="Anda M."/>
            <person name="Iwasaki W."/>
        </authorList>
    </citation>
    <scope>NUCLEOTIDE SEQUENCE [LARGE SCALE GENOMIC DNA]</scope>
    <source>
        <strain evidence="4 5">DSM 100852</strain>
    </source>
</reference>
<evidence type="ECO:0000259" key="3">
    <source>
        <dbReference type="Pfam" id="PF18962"/>
    </source>
</evidence>
<evidence type="ECO:0000256" key="1">
    <source>
        <dbReference type="SAM" id="Phobius"/>
    </source>
</evidence>
<dbReference type="InterPro" id="IPR013783">
    <property type="entry name" value="Ig-like_fold"/>
</dbReference>
<name>A0AAU9D1P7_9BACT</name>
<feature type="domain" description="MBG" evidence="2">
    <location>
        <begin position="259"/>
        <end position="328"/>
    </location>
</feature>